<name>A0A1W6ZP56_9HYPH</name>
<dbReference type="Pfam" id="PF11164">
    <property type="entry name" value="DUF2948"/>
    <property type="match status" value="1"/>
</dbReference>
<proteinExistence type="predicted"/>
<dbReference type="InterPro" id="IPR021335">
    <property type="entry name" value="DUF2948"/>
</dbReference>
<organism evidence="1 2">
    <name type="scientific">Pseudorhodoplanes sinuspersici</name>
    <dbReference type="NCBI Taxonomy" id="1235591"/>
    <lineage>
        <taxon>Bacteria</taxon>
        <taxon>Pseudomonadati</taxon>
        <taxon>Pseudomonadota</taxon>
        <taxon>Alphaproteobacteria</taxon>
        <taxon>Hyphomicrobiales</taxon>
        <taxon>Pseudorhodoplanes</taxon>
    </lineage>
</organism>
<sequence length="156" mass="17300">MDMLKLIALDREDLEIVSAHLQDAVVRIGEVLWRPNENRVVIALNRFDWEAAVAESPAWQRRRAALRFDRVSSCKCRGLDCAAKDQLLNLLAIEFSETDAPGGVVTLSFSGGGALRLEVECLESEVVDLGPIWQAPACPDHQCIETTPIESKIMRA</sequence>
<reference evidence="1 2" key="1">
    <citation type="submission" date="2017-05" db="EMBL/GenBank/DDBJ databases">
        <title>Full genome sequence of Pseudorhodoplanes sinuspersici.</title>
        <authorList>
            <person name="Dastgheib S.M.M."/>
            <person name="Shavandi M."/>
            <person name="Tirandaz H."/>
        </authorList>
    </citation>
    <scope>NUCLEOTIDE SEQUENCE [LARGE SCALE GENOMIC DNA]</scope>
    <source>
        <strain evidence="1 2">RIPI110</strain>
    </source>
</reference>
<dbReference type="OrthoDB" id="9806367at2"/>
<evidence type="ECO:0000313" key="2">
    <source>
        <dbReference type="Proteomes" id="UP000194137"/>
    </source>
</evidence>
<accession>A0A1W6ZP56</accession>
<gene>
    <name evidence="1" type="ORF">CAK95_05305</name>
</gene>
<dbReference type="AlphaFoldDB" id="A0A1W6ZP56"/>
<evidence type="ECO:0000313" key="1">
    <source>
        <dbReference type="EMBL" id="ARP98564.1"/>
    </source>
</evidence>
<dbReference type="Proteomes" id="UP000194137">
    <property type="component" value="Chromosome"/>
</dbReference>
<dbReference type="KEGG" id="psin:CAK95_05305"/>
<dbReference type="RefSeq" id="WP_086086988.1">
    <property type="nucleotide sequence ID" value="NZ_CP021112.1"/>
</dbReference>
<protein>
    <submittedName>
        <fullName evidence="1">Uncharacterized protein</fullName>
    </submittedName>
</protein>
<keyword evidence="2" id="KW-1185">Reference proteome</keyword>
<dbReference type="EMBL" id="CP021112">
    <property type="protein sequence ID" value="ARP98564.1"/>
    <property type="molecule type" value="Genomic_DNA"/>
</dbReference>
<dbReference type="STRING" id="1235591.CAK95_05305"/>